<organism evidence="1 2">
    <name type="scientific">Streptomyces aidingensis</name>
    <dbReference type="NCBI Taxonomy" id="910347"/>
    <lineage>
        <taxon>Bacteria</taxon>
        <taxon>Bacillati</taxon>
        <taxon>Actinomycetota</taxon>
        <taxon>Actinomycetes</taxon>
        <taxon>Kitasatosporales</taxon>
        <taxon>Streptomycetaceae</taxon>
        <taxon>Streptomyces</taxon>
    </lineage>
</organism>
<protein>
    <submittedName>
        <fullName evidence="1">Uncharacterized protein</fullName>
    </submittedName>
</protein>
<dbReference type="EMBL" id="FOLM01000004">
    <property type="protein sequence ID" value="SFC62025.1"/>
    <property type="molecule type" value="Genomic_DNA"/>
</dbReference>
<gene>
    <name evidence="1" type="ORF">SAMN05421773_104295</name>
</gene>
<dbReference type="RefSeq" id="WP_093838546.1">
    <property type="nucleotide sequence ID" value="NZ_FOLM01000004.1"/>
</dbReference>
<name>A0A1I1KN75_9ACTN</name>
<sequence>MLQHTVNLPVTGRVESAPSGPLLVLTERLEGHDTFLSGSLDLNGCQLPVRILTFDDLTVLRPTALAELPEKDTRWTGILSLPHGLRPGAVPADLAEAAERAGRSLAALDLQQLRYALAYLGEASTEAIRQARIQVIVSALPEEARTP</sequence>
<reference evidence="1 2" key="1">
    <citation type="submission" date="2016-10" db="EMBL/GenBank/DDBJ databases">
        <authorList>
            <person name="de Groot N.N."/>
        </authorList>
    </citation>
    <scope>NUCLEOTIDE SEQUENCE [LARGE SCALE GENOMIC DNA]</scope>
    <source>
        <strain evidence="1 2">CGMCC 4.5739</strain>
    </source>
</reference>
<dbReference type="STRING" id="910347.SAMN05421773_104295"/>
<keyword evidence="2" id="KW-1185">Reference proteome</keyword>
<evidence type="ECO:0000313" key="1">
    <source>
        <dbReference type="EMBL" id="SFC62025.1"/>
    </source>
</evidence>
<dbReference type="OrthoDB" id="4160104at2"/>
<evidence type="ECO:0000313" key="2">
    <source>
        <dbReference type="Proteomes" id="UP000199207"/>
    </source>
</evidence>
<dbReference type="Proteomes" id="UP000199207">
    <property type="component" value="Unassembled WGS sequence"/>
</dbReference>
<accession>A0A1I1KN75</accession>
<dbReference type="AlphaFoldDB" id="A0A1I1KN75"/>
<proteinExistence type="predicted"/>